<dbReference type="SUPFAM" id="SSF52047">
    <property type="entry name" value="RNI-like"/>
    <property type="match status" value="1"/>
</dbReference>
<protein>
    <recommendedName>
        <fullName evidence="4">Antagonist of mitotic exit network protein 1</fullName>
    </recommendedName>
</protein>
<organism evidence="2 3">
    <name type="scientific">[Candida] arabinofermentans NRRL YB-2248</name>
    <dbReference type="NCBI Taxonomy" id="983967"/>
    <lineage>
        <taxon>Eukaryota</taxon>
        <taxon>Fungi</taxon>
        <taxon>Dikarya</taxon>
        <taxon>Ascomycota</taxon>
        <taxon>Saccharomycotina</taxon>
        <taxon>Pichiomycetes</taxon>
        <taxon>Pichiales</taxon>
        <taxon>Pichiaceae</taxon>
        <taxon>Ogataea</taxon>
        <taxon>Ogataea/Candida clade</taxon>
    </lineage>
</organism>
<name>A0A1E4T7J8_9ASCO</name>
<evidence type="ECO:0000313" key="3">
    <source>
        <dbReference type="Proteomes" id="UP000094801"/>
    </source>
</evidence>
<dbReference type="AlphaFoldDB" id="A0A1E4T7J8"/>
<dbReference type="InterPro" id="IPR006553">
    <property type="entry name" value="Leu-rich_rpt_Cys-con_subtyp"/>
</dbReference>
<feature type="compositionally biased region" description="Basic and acidic residues" evidence="1">
    <location>
        <begin position="40"/>
        <end position="50"/>
    </location>
</feature>
<dbReference type="OrthoDB" id="550575at2759"/>
<dbReference type="InterPro" id="IPR032675">
    <property type="entry name" value="LRR_dom_sf"/>
</dbReference>
<evidence type="ECO:0000256" key="1">
    <source>
        <dbReference type="SAM" id="MobiDB-lite"/>
    </source>
</evidence>
<dbReference type="PANTHER" id="PTHR13318:SF95">
    <property type="entry name" value="F-BOX PROTEIN YLR352W"/>
    <property type="match status" value="1"/>
</dbReference>
<keyword evidence="3" id="KW-1185">Reference proteome</keyword>
<dbReference type="STRING" id="983967.A0A1E4T7J8"/>
<dbReference type="GO" id="GO:0019005">
    <property type="term" value="C:SCF ubiquitin ligase complex"/>
    <property type="evidence" value="ECO:0007669"/>
    <property type="project" value="TreeGrafter"/>
</dbReference>
<gene>
    <name evidence="2" type="ORF">CANARDRAFT_193725</name>
</gene>
<evidence type="ECO:0008006" key="4">
    <source>
        <dbReference type="Google" id="ProtNLM"/>
    </source>
</evidence>
<proteinExistence type="predicted"/>
<dbReference type="Gene3D" id="3.80.10.10">
    <property type="entry name" value="Ribonuclease Inhibitor"/>
    <property type="match status" value="2"/>
</dbReference>
<dbReference type="SMART" id="SM00367">
    <property type="entry name" value="LRR_CC"/>
    <property type="match status" value="4"/>
</dbReference>
<reference evidence="3" key="1">
    <citation type="submission" date="2016-04" db="EMBL/GenBank/DDBJ databases">
        <title>Comparative genomics of biotechnologically important yeasts.</title>
        <authorList>
            <consortium name="DOE Joint Genome Institute"/>
            <person name="Riley R."/>
            <person name="Haridas S."/>
            <person name="Wolfe K.H."/>
            <person name="Lopes M.R."/>
            <person name="Hittinger C.T."/>
            <person name="Goker M."/>
            <person name="Salamov A."/>
            <person name="Wisecaver J."/>
            <person name="Long T.M."/>
            <person name="Aerts A.L."/>
            <person name="Barry K."/>
            <person name="Choi C."/>
            <person name="Clum A."/>
            <person name="Coughlan A.Y."/>
            <person name="Deshpande S."/>
            <person name="Douglass A.P."/>
            <person name="Hanson S.J."/>
            <person name="Klenk H.-P."/>
            <person name="Labutti K."/>
            <person name="Lapidus A."/>
            <person name="Lindquist E."/>
            <person name="Lipzen A."/>
            <person name="Meier-Kolthoff J.P."/>
            <person name="Ohm R.A."/>
            <person name="Otillar R.P."/>
            <person name="Pangilinan J."/>
            <person name="Peng Y."/>
            <person name="Rokas A."/>
            <person name="Rosa C.A."/>
            <person name="Scheuner C."/>
            <person name="Sibirny A.A."/>
            <person name="Slot J.C."/>
            <person name="Stielow J.B."/>
            <person name="Sun H."/>
            <person name="Kurtzman C.P."/>
            <person name="Blackwell M."/>
            <person name="Grigoriev I.V."/>
            <person name="Jeffries T.W."/>
        </authorList>
    </citation>
    <scope>NUCLEOTIDE SEQUENCE [LARGE SCALE GENOMIC DNA]</scope>
    <source>
        <strain evidence="3">NRRL YB-2248</strain>
    </source>
</reference>
<dbReference type="Proteomes" id="UP000094801">
    <property type="component" value="Unassembled WGS sequence"/>
</dbReference>
<feature type="region of interest" description="Disordered" evidence="1">
    <location>
        <begin position="24"/>
        <end position="59"/>
    </location>
</feature>
<evidence type="ECO:0000313" key="2">
    <source>
        <dbReference type="EMBL" id="ODV87691.1"/>
    </source>
</evidence>
<dbReference type="GO" id="GO:0031146">
    <property type="term" value="P:SCF-dependent proteasomal ubiquitin-dependent protein catabolic process"/>
    <property type="evidence" value="ECO:0007669"/>
    <property type="project" value="TreeGrafter"/>
</dbReference>
<sequence length="538" mass="61874">MNQQQQQQQALNNPKLRKIRVSNTNGFQQTQTQTQRQRKSSSDHTSDSHRPLKRASSISYRVNTPTSYIINDNERSSSFSSLSPSTKNMILNRKKSSNNLAGKLKTKFIKPMFRSKSSLSINDEKSPTTTTTTTIKKTSPIFEIPEILNIILRYVGHDDYKRIPIESAPIRRPPMSYNHAVLIHDGNKQQADQVWSRAVSNSSEHKPKEKHSSNLYNCLLVNKLWYRLTLEKLQENIFFESDEKLSKYNNNENYSQRIKPNSIVMHKLKKTTQFQIDSIFNKSSINTINLKWLEFYICPNLLPSFNLFSINLEKLIIPGSKLLDDSNISKIVQLSPNLKHIDIRACELITDAGIYSIGDNCQKLESFNCGRHLKGQLISDISIAKVIQNNLNLKTLGLAGCGITDKIIWEIAVILGDDLERLSLNNCWKLGNSGLNLTLKNNYFKKLSVLEIRNCVNITEMESFVKFKKNQLQKGILILIETCELLEKRLKDFQINHDLEITSRIYRDVEDWLDDSLVDAVDDDNYNRFLRSRNVIAS</sequence>
<accession>A0A1E4T7J8</accession>
<dbReference type="PANTHER" id="PTHR13318">
    <property type="entry name" value="PARTNER OF PAIRED, ISOFORM B-RELATED"/>
    <property type="match status" value="1"/>
</dbReference>
<dbReference type="EMBL" id="KV453847">
    <property type="protein sequence ID" value="ODV87691.1"/>
    <property type="molecule type" value="Genomic_DNA"/>
</dbReference>